<dbReference type="PANTHER" id="PTHR10357:SF184">
    <property type="entry name" value="OLIGO-1,6-GLUCOSIDASE 1"/>
    <property type="match status" value="1"/>
</dbReference>
<dbReference type="EMBL" id="CP157483">
    <property type="protein sequence ID" value="XBO44828.1"/>
    <property type="molecule type" value="Genomic_DNA"/>
</dbReference>
<dbReference type="InterPro" id="IPR006047">
    <property type="entry name" value="GH13_cat_dom"/>
</dbReference>
<evidence type="ECO:0000259" key="4">
    <source>
        <dbReference type="SMART" id="SM00642"/>
    </source>
</evidence>
<dbReference type="SMART" id="SM00642">
    <property type="entry name" value="Aamy"/>
    <property type="match status" value="1"/>
</dbReference>
<sequence length="565" mass="64117">MTDAVTNDQWFREAVVYQIYPRSFQDSNGDGIGDLRGVIDRLDYLQALGIDVLWLSPIYTSPQDDNGYDISDYQDIDPTFGTLADVDELIEQAHARGIRLVMDLVVNHTSDEHPWFVESRSSTDNPKRDWYWWRSPDEHGEAPNNWESFFSGSVWELDETTGEYYLHLFSRKQPDLNWENPEVREAVYSMMRWWLDRGIDGFRMDVINMISKITSLPEGTPIPGNSGLGDGTPHFLNGPRIHEFLQEMHASVFEGRAGQLLTVGEMPGVTVEDAILYTDPARHEVDMVFQFEHVGLDHGDHKWDRRALDLRELKKSLGRWQDGLAEVGWNSLYWNNHDQPRAVSRFGSDAPEHRVASAKLLGTVLHVHRGTPYVYQGEELGMTNVPFATSDDFSDIESVNYYRMAVESGSDAESVLANLRLGSRDNARTPMQWDSSEHGGFTTGTPWFRVNPNYTEINAEAAVADDDSVFHHYRRVIELRHTEPAVAHGDFHMLAADHPTLYAFTRRHEGVELLVVANFSGDELSLDVLDDVEQWAGSTLLLGNVGAPASVTAPLRAWEARVLRR</sequence>
<dbReference type="Gene3D" id="2.60.40.1180">
    <property type="entry name" value="Golgi alpha-mannosidase II"/>
    <property type="match status" value="1"/>
</dbReference>
<dbReference type="GO" id="GO:0009313">
    <property type="term" value="P:oligosaccharide catabolic process"/>
    <property type="evidence" value="ECO:0007669"/>
    <property type="project" value="TreeGrafter"/>
</dbReference>
<dbReference type="Gene3D" id="3.20.20.80">
    <property type="entry name" value="Glycosidases"/>
    <property type="match status" value="1"/>
</dbReference>
<dbReference type="FunFam" id="3.90.400.10:FF:000002">
    <property type="entry name" value="Sucrose isomerase"/>
    <property type="match status" value="1"/>
</dbReference>
<dbReference type="FunFam" id="3.20.20.80:FF:000064">
    <property type="entry name" value="Oligo-1,6-glucosidase"/>
    <property type="match status" value="2"/>
</dbReference>
<name>A0AAU7JX10_9MICO</name>
<evidence type="ECO:0000313" key="5">
    <source>
        <dbReference type="EMBL" id="XBO44828.1"/>
    </source>
</evidence>
<evidence type="ECO:0000256" key="1">
    <source>
        <dbReference type="ARBA" id="ARBA00008061"/>
    </source>
</evidence>
<dbReference type="InterPro" id="IPR013780">
    <property type="entry name" value="Glyco_hydro_b"/>
</dbReference>
<dbReference type="RefSeq" id="WP_406832311.1">
    <property type="nucleotide sequence ID" value="NZ_CP157483.1"/>
</dbReference>
<keyword evidence="3" id="KW-0326">Glycosidase</keyword>
<dbReference type="Gene3D" id="3.90.400.10">
    <property type="entry name" value="Oligo-1,6-glucosidase, Domain 2"/>
    <property type="match status" value="1"/>
</dbReference>
<dbReference type="CDD" id="cd11333">
    <property type="entry name" value="AmyAc_SI_OligoGlu_DGase"/>
    <property type="match status" value="1"/>
</dbReference>
<gene>
    <name evidence="5" type="ORF">ABEG17_05665</name>
</gene>
<organism evidence="5">
    <name type="scientific">Pedococcus sp. KACC 23699</name>
    <dbReference type="NCBI Taxonomy" id="3149228"/>
    <lineage>
        <taxon>Bacteria</taxon>
        <taxon>Bacillati</taxon>
        <taxon>Actinomycetota</taxon>
        <taxon>Actinomycetes</taxon>
        <taxon>Micrococcales</taxon>
        <taxon>Intrasporangiaceae</taxon>
        <taxon>Pedococcus</taxon>
    </lineage>
</organism>
<protein>
    <submittedName>
        <fullName evidence="5">Alpha-glucosidase</fullName>
    </submittedName>
</protein>
<dbReference type="AlphaFoldDB" id="A0AAU7JX10"/>
<comment type="similarity">
    <text evidence="1">Belongs to the glycosyl hydrolase 13 family.</text>
</comment>
<dbReference type="InterPro" id="IPR017853">
    <property type="entry name" value="GH"/>
</dbReference>
<reference evidence="5" key="1">
    <citation type="submission" date="2024-05" db="EMBL/GenBank/DDBJ databases">
        <authorList>
            <person name="Kim S."/>
            <person name="Heo J."/>
            <person name="Choi H."/>
            <person name="Choi Y."/>
            <person name="Kwon S.-W."/>
            <person name="Kim Y."/>
        </authorList>
    </citation>
    <scope>NUCLEOTIDE SEQUENCE</scope>
    <source>
        <strain evidence="5">KACC 23699</strain>
    </source>
</reference>
<dbReference type="Pfam" id="PF00128">
    <property type="entry name" value="Alpha-amylase"/>
    <property type="match status" value="1"/>
</dbReference>
<evidence type="ECO:0000256" key="2">
    <source>
        <dbReference type="ARBA" id="ARBA00022801"/>
    </source>
</evidence>
<dbReference type="NCBIfam" id="NF008183">
    <property type="entry name" value="PRK10933.1"/>
    <property type="match status" value="1"/>
</dbReference>
<dbReference type="PANTHER" id="PTHR10357">
    <property type="entry name" value="ALPHA-AMYLASE FAMILY MEMBER"/>
    <property type="match status" value="1"/>
</dbReference>
<dbReference type="SUPFAM" id="SSF51445">
    <property type="entry name" value="(Trans)glycosidases"/>
    <property type="match status" value="1"/>
</dbReference>
<proteinExistence type="inferred from homology"/>
<accession>A0AAU7JX10</accession>
<dbReference type="SUPFAM" id="SSF51011">
    <property type="entry name" value="Glycosyl hydrolase domain"/>
    <property type="match status" value="1"/>
</dbReference>
<evidence type="ECO:0000256" key="3">
    <source>
        <dbReference type="ARBA" id="ARBA00023295"/>
    </source>
</evidence>
<feature type="domain" description="Glycosyl hydrolase family 13 catalytic" evidence="4">
    <location>
        <begin position="18"/>
        <end position="428"/>
    </location>
</feature>
<dbReference type="InterPro" id="IPR045857">
    <property type="entry name" value="O16G_dom_2"/>
</dbReference>
<keyword evidence="2" id="KW-0378">Hydrolase</keyword>
<dbReference type="GO" id="GO:0004556">
    <property type="term" value="F:alpha-amylase activity"/>
    <property type="evidence" value="ECO:0007669"/>
    <property type="project" value="TreeGrafter"/>
</dbReference>